<dbReference type="SUPFAM" id="SSF52540">
    <property type="entry name" value="P-loop containing nucleoside triphosphate hydrolases"/>
    <property type="match status" value="2"/>
</dbReference>
<organism evidence="4 5">
    <name type="scientific">Cystobacter fuscus</name>
    <dbReference type="NCBI Taxonomy" id="43"/>
    <lineage>
        <taxon>Bacteria</taxon>
        <taxon>Pseudomonadati</taxon>
        <taxon>Myxococcota</taxon>
        <taxon>Myxococcia</taxon>
        <taxon>Myxococcales</taxon>
        <taxon>Cystobacterineae</taxon>
        <taxon>Archangiaceae</taxon>
        <taxon>Cystobacter</taxon>
    </lineage>
</organism>
<dbReference type="InterPro" id="IPR001650">
    <property type="entry name" value="Helicase_C-like"/>
</dbReference>
<evidence type="ECO:0000256" key="1">
    <source>
        <dbReference type="ARBA" id="ARBA00022801"/>
    </source>
</evidence>
<dbReference type="InterPro" id="IPR014001">
    <property type="entry name" value="Helicase_ATP-bd"/>
</dbReference>
<accession>A0A250IT98</accession>
<dbReference type="RefSeq" id="WP_095983657.1">
    <property type="nucleotide sequence ID" value="NZ_CP022098.1"/>
</dbReference>
<dbReference type="Proteomes" id="UP000217257">
    <property type="component" value="Chromosome"/>
</dbReference>
<dbReference type="PANTHER" id="PTHR10799">
    <property type="entry name" value="SNF2/RAD54 HELICASE FAMILY"/>
    <property type="match status" value="1"/>
</dbReference>
<dbReference type="InterPro" id="IPR038718">
    <property type="entry name" value="SNF2-like_sf"/>
</dbReference>
<dbReference type="InterPro" id="IPR027417">
    <property type="entry name" value="P-loop_NTPase"/>
</dbReference>
<evidence type="ECO:0000259" key="2">
    <source>
        <dbReference type="PROSITE" id="PS51192"/>
    </source>
</evidence>
<dbReference type="Gene3D" id="3.40.50.300">
    <property type="entry name" value="P-loop containing nucleotide triphosphate hydrolases"/>
    <property type="match status" value="1"/>
</dbReference>
<evidence type="ECO:0000313" key="5">
    <source>
        <dbReference type="Proteomes" id="UP000217257"/>
    </source>
</evidence>
<feature type="domain" description="Helicase C-terminal" evidence="3">
    <location>
        <begin position="381"/>
        <end position="530"/>
    </location>
</feature>
<dbReference type="SMART" id="SM00487">
    <property type="entry name" value="DEXDc"/>
    <property type="match status" value="1"/>
</dbReference>
<dbReference type="PROSITE" id="PS51192">
    <property type="entry name" value="HELICASE_ATP_BIND_1"/>
    <property type="match status" value="1"/>
</dbReference>
<dbReference type="InterPro" id="IPR000330">
    <property type="entry name" value="SNF2_N"/>
</dbReference>
<dbReference type="AlphaFoldDB" id="A0A250IT98"/>
<gene>
    <name evidence="4" type="ORF">CYFUS_000381</name>
</gene>
<dbReference type="CDD" id="cd18793">
    <property type="entry name" value="SF2_C_SNF"/>
    <property type="match status" value="1"/>
</dbReference>
<name>A0A250IT98_9BACT</name>
<dbReference type="Gene3D" id="3.40.50.10810">
    <property type="entry name" value="Tandem AAA-ATPase domain"/>
    <property type="match status" value="1"/>
</dbReference>
<dbReference type="EMBL" id="CP022098">
    <property type="protein sequence ID" value="ATB34969.1"/>
    <property type="molecule type" value="Genomic_DNA"/>
</dbReference>
<feature type="domain" description="Helicase ATP-binding" evidence="2">
    <location>
        <begin position="75"/>
        <end position="236"/>
    </location>
</feature>
<dbReference type="Pfam" id="PF00271">
    <property type="entry name" value="Helicase_C"/>
    <property type="match status" value="1"/>
</dbReference>
<sequence length="587" mass="65921">MHSSRETGLARAEFAPLEPQALTPLLTRPRDSVAAVAHTLRAHALASAEQFEELLAFSSLHGVEPHVYQLETVRRVLRQHRGRVLLADEVGLGKTVEALMVLREYQLRGMVRRVLVLVPPPLVLQWKGELAVKAGLEAQATSDLSPGTPPESFWRSEGVLIASLALARSARHAPLVQAQPWDLVIVDEAHHVKNRRTLAWKLVDGLKSRFLLLLTATPVENDLEEIYNLVTLLRPGQLATPADFRRQYVDSKEPTSPRNREKLRRLLSEVLIRNTRARCGLKLPPRYVTTVAVEPLEGERALYTEVRGFLQRHAGEARARLSASTLLLEAGSSPAAVRGTLRRQSERHLTGQDGRSPTVARELERLGRQAEAVRESAKARALVDILRAHREQVLVFSRYRETLGYVEQVLEEAGVPREVVHGGMSQTQKHEALTRFRAGAPVLLATDVGSEGHNLQSCHVLVNFDLPWNPMVIEQRIGRLHRFGQTEEVRVYNLCAKGTAEDRVLDVLDRRIHLFELVVGEMDMVLGNLADERDLEERILSIYAESRGEEEVMRAFDDIAEELARARGQYERTRALDTALFGKDFEA</sequence>
<keyword evidence="4" id="KW-0067">ATP-binding</keyword>
<keyword evidence="4" id="KW-0347">Helicase</keyword>
<keyword evidence="4" id="KW-0547">Nucleotide-binding</keyword>
<dbReference type="GO" id="GO:0004386">
    <property type="term" value="F:helicase activity"/>
    <property type="evidence" value="ECO:0007669"/>
    <property type="project" value="UniProtKB-KW"/>
</dbReference>
<dbReference type="GO" id="GO:0016787">
    <property type="term" value="F:hydrolase activity"/>
    <property type="evidence" value="ECO:0007669"/>
    <property type="project" value="UniProtKB-KW"/>
</dbReference>
<dbReference type="Pfam" id="PF00176">
    <property type="entry name" value="SNF2-rel_dom"/>
    <property type="match status" value="1"/>
</dbReference>
<dbReference type="SMART" id="SM00490">
    <property type="entry name" value="HELICc"/>
    <property type="match status" value="1"/>
</dbReference>
<protein>
    <submittedName>
        <fullName evidence="4">Superfamily II DNA/RNA SNF2 family helicase</fullName>
    </submittedName>
</protein>
<dbReference type="InterPro" id="IPR049730">
    <property type="entry name" value="SNF2/RAD54-like_C"/>
</dbReference>
<dbReference type="GO" id="GO:0005524">
    <property type="term" value="F:ATP binding"/>
    <property type="evidence" value="ECO:0007669"/>
    <property type="project" value="InterPro"/>
</dbReference>
<keyword evidence="1" id="KW-0378">Hydrolase</keyword>
<evidence type="ECO:0000313" key="4">
    <source>
        <dbReference type="EMBL" id="ATB34969.1"/>
    </source>
</evidence>
<proteinExistence type="predicted"/>
<dbReference type="KEGG" id="cfus:CYFUS_000381"/>
<dbReference type="PROSITE" id="PS51194">
    <property type="entry name" value="HELICASE_CTER"/>
    <property type="match status" value="1"/>
</dbReference>
<evidence type="ECO:0000259" key="3">
    <source>
        <dbReference type="PROSITE" id="PS51194"/>
    </source>
</evidence>
<reference evidence="4 5" key="1">
    <citation type="submission" date="2017-06" db="EMBL/GenBank/DDBJ databases">
        <title>Sequencing and comparative analysis of myxobacterial genomes.</title>
        <authorList>
            <person name="Rupp O."/>
            <person name="Goesmann A."/>
            <person name="Sogaard-Andersen L."/>
        </authorList>
    </citation>
    <scope>NUCLEOTIDE SEQUENCE [LARGE SCALE GENOMIC DNA]</scope>
    <source>
        <strain evidence="4 5">DSM 52655</strain>
    </source>
</reference>